<dbReference type="AlphaFoldDB" id="D1NWI3"/>
<dbReference type="EMBL" id="ABXB03000004">
    <property type="protein sequence ID" value="EFA22469.1"/>
    <property type="molecule type" value="Genomic_DNA"/>
</dbReference>
<evidence type="ECO:0000313" key="2">
    <source>
        <dbReference type="EMBL" id="EFA22469.1"/>
    </source>
</evidence>
<feature type="compositionally biased region" description="Polar residues" evidence="1">
    <location>
        <begin position="20"/>
        <end position="31"/>
    </location>
</feature>
<organism evidence="2 3">
    <name type="scientific">Bifidobacterium gallicum DSM 20093 = LMG 11596</name>
    <dbReference type="NCBI Taxonomy" id="561180"/>
    <lineage>
        <taxon>Bacteria</taxon>
        <taxon>Bacillati</taxon>
        <taxon>Actinomycetota</taxon>
        <taxon>Actinomycetes</taxon>
        <taxon>Bifidobacteriales</taxon>
        <taxon>Bifidobacteriaceae</taxon>
        <taxon>Bifidobacterium</taxon>
    </lineage>
</organism>
<sequence length="40" mass="4381">MHHTTTANPRLANDPFPASDTGTPDPSQARNTCRRTFISP</sequence>
<comment type="caution">
    <text evidence="2">The sequence shown here is derived from an EMBL/GenBank/DDBJ whole genome shotgun (WGS) entry which is preliminary data.</text>
</comment>
<accession>D1NWI3</accession>
<proteinExistence type="predicted"/>
<evidence type="ECO:0000256" key="1">
    <source>
        <dbReference type="SAM" id="MobiDB-lite"/>
    </source>
</evidence>
<evidence type="ECO:0000313" key="3">
    <source>
        <dbReference type="Proteomes" id="UP000003656"/>
    </source>
</evidence>
<reference evidence="2 3" key="1">
    <citation type="submission" date="2009-11" db="EMBL/GenBank/DDBJ databases">
        <authorList>
            <person name="Weinstock G."/>
            <person name="Sodergren E."/>
            <person name="Clifton S."/>
            <person name="Fulton L."/>
            <person name="Fulton B."/>
            <person name="Courtney L."/>
            <person name="Fronick C."/>
            <person name="Harrison M."/>
            <person name="Strong C."/>
            <person name="Farmer C."/>
            <person name="Delahaunty K."/>
            <person name="Markovic C."/>
            <person name="Hall O."/>
            <person name="Minx P."/>
            <person name="Tomlinson C."/>
            <person name="Mitreva M."/>
            <person name="Nelson J."/>
            <person name="Hou S."/>
            <person name="Wollam A."/>
            <person name="Pepin K.H."/>
            <person name="Johnson M."/>
            <person name="Bhonagiri V."/>
            <person name="Nash W.E."/>
            <person name="Warren W."/>
            <person name="Chinwalla A."/>
            <person name="Mardis E.R."/>
            <person name="Wilson R.K."/>
        </authorList>
    </citation>
    <scope>NUCLEOTIDE SEQUENCE [LARGE SCALE GENOMIC DNA]</scope>
    <source>
        <strain evidence="2 3">DSM 20093</strain>
    </source>
</reference>
<gene>
    <name evidence="2" type="ORF">BIFGAL_04234</name>
</gene>
<dbReference type="Proteomes" id="UP000003656">
    <property type="component" value="Unassembled WGS sequence"/>
</dbReference>
<protein>
    <submittedName>
        <fullName evidence="2">Uncharacterized protein</fullName>
    </submittedName>
</protein>
<name>D1NWI3_9BIFI</name>
<feature type="region of interest" description="Disordered" evidence="1">
    <location>
        <begin position="1"/>
        <end position="40"/>
    </location>
</feature>